<feature type="compositionally biased region" description="Low complexity" evidence="1">
    <location>
        <begin position="15"/>
        <end position="30"/>
    </location>
</feature>
<dbReference type="RefSeq" id="WP_070018741.1">
    <property type="nucleotide sequence ID" value="NZ_LJGW01000377.1"/>
</dbReference>
<sequence length="624" mass="67365">MRARRTAEAAVDETAGPQQPQHPASPQPAARYRGRPHAAQQTPAPTPQEASARGSSAPRRWPAAALDVTESGTWTVDVPVPAPAGTKLTDWFAWLGTGLPLRVDRIHSSGRNQDGIVCLSAAALTALGLPASFPTTPKAVAKLQEKLAKAAASVGMEISEELGPVIHAFRRKGAPGGPKASTRVILTPWLGQGDEKQQAVAALTAQLAADLHGTPDALTLARRIRTFVADLGVAPGASPATTSMRLLEAARPRTEWVEDEDSGDWQPKLREGALPAGDTTVPPAAGARHPLTRELLDKGQAVCADEDYKWWARELTDEEKARPWVVAVDVCASYLSVTESLRLPAGPLTRAQDPQWDPKTAGLWWCDFTVVPVDEELPHPATFHGMPPEGPGWYATPTVAYMVTAYGFDPGTITDAYLSDHTVPLLKEWTGRIRTAYKRTYAILGLKDSQTPQEFLDAYATHKDGETTEEADALVLATAYKQVYKSGIGKWADSAARLEDDAWLEKVAGSWEYRPEIRFHIVSAARVAVHRRLRKTFQEKGRAPIAVNYDSVLYATDEPTPVELLAYRPDGKPLPGTVRLGIGPGSHKHEATIPLDAVTDLMDAGEHPSRLTNSYDTAGAVLAA</sequence>
<evidence type="ECO:0008006" key="4">
    <source>
        <dbReference type="Google" id="ProtNLM"/>
    </source>
</evidence>
<keyword evidence="3" id="KW-1185">Reference proteome</keyword>
<evidence type="ECO:0000313" key="2">
    <source>
        <dbReference type="EMBL" id="OEV09261.1"/>
    </source>
</evidence>
<reference evidence="2 3" key="1">
    <citation type="journal article" date="2016" name="Front. Microbiol.">
        <title>Comparative Genomics Analysis of Streptomyces Species Reveals Their Adaptation to the Marine Environment and Their Diversity at the Genomic Level.</title>
        <authorList>
            <person name="Tian X."/>
            <person name="Zhang Z."/>
            <person name="Yang T."/>
            <person name="Chen M."/>
            <person name="Li J."/>
            <person name="Chen F."/>
            <person name="Yang J."/>
            <person name="Li W."/>
            <person name="Zhang B."/>
            <person name="Zhang Z."/>
            <person name="Wu J."/>
            <person name="Zhang C."/>
            <person name="Long L."/>
            <person name="Xiao J."/>
        </authorList>
    </citation>
    <scope>NUCLEOTIDE SEQUENCE [LARGE SCALE GENOMIC DNA]</scope>
    <source>
        <strain evidence="2 3">SCSIO 10429</strain>
    </source>
</reference>
<dbReference type="Proteomes" id="UP000176005">
    <property type="component" value="Unassembled WGS sequence"/>
</dbReference>
<evidence type="ECO:0000313" key="3">
    <source>
        <dbReference type="Proteomes" id="UP000176005"/>
    </source>
</evidence>
<evidence type="ECO:0000256" key="1">
    <source>
        <dbReference type="SAM" id="MobiDB-lite"/>
    </source>
</evidence>
<dbReference type="PATRIC" id="fig|518642.10.peg.4778"/>
<organism evidence="2 3">
    <name type="scientific">Streptomyces nanshensis</name>
    <dbReference type="NCBI Taxonomy" id="518642"/>
    <lineage>
        <taxon>Bacteria</taxon>
        <taxon>Bacillati</taxon>
        <taxon>Actinomycetota</taxon>
        <taxon>Actinomycetes</taxon>
        <taxon>Kitasatosporales</taxon>
        <taxon>Streptomycetaceae</taxon>
        <taxon>Streptomyces</taxon>
    </lineage>
</organism>
<protein>
    <recommendedName>
        <fullName evidence="4">Transcriptional regulator</fullName>
    </recommendedName>
</protein>
<proteinExistence type="predicted"/>
<gene>
    <name evidence="2" type="ORF">AN218_22665</name>
</gene>
<accession>A0A1E7KZF7</accession>
<dbReference type="AlphaFoldDB" id="A0A1E7KZF7"/>
<dbReference type="EMBL" id="LJGW01000377">
    <property type="protein sequence ID" value="OEV09261.1"/>
    <property type="molecule type" value="Genomic_DNA"/>
</dbReference>
<name>A0A1E7KZF7_9ACTN</name>
<comment type="caution">
    <text evidence="2">The sequence shown here is derived from an EMBL/GenBank/DDBJ whole genome shotgun (WGS) entry which is preliminary data.</text>
</comment>
<feature type="region of interest" description="Disordered" evidence="1">
    <location>
        <begin position="1"/>
        <end position="61"/>
    </location>
</feature>